<evidence type="ECO:0000313" key="2">
    <source>
        <dbReference type="Proteomes" id="UP001178148"/>
    </source>
</evidence>
<evidence type="ECO:0000313" key="1">
    <source>
        <dbReference type="EMBL" id="MDP0589890.1"/>
    </source>
</evidence>
<accession>A0AA90STR6</accession>
<dbReference type="EMBL" id="JASXSV010000023">
    <property type="protein sequence ID" value="MDP0589890.1"/>
    <property type="molecule type" value="Genomic_DNA"/>
</dbReference>
<proteinExistence type="predicted"/>
<gene>
    <name evidence="1" type="ORF">QS748_12190</name>
</gene>
<dbReference type="AlphaFoldDB" id="A0AA90STR6"/>
<protein>
    <submittedName>
        <fullName evidence="1">Uncharacterized protein</fullName>
    </submittedName>
</protein>
<dbReference type="Proteomes" id="UP001178148">
    <property type="component" value="Unassembled WGS sequence"/>
</dbReference>
<sequence length="70" mass="7947">MKGIDVVLDGTGYHSLKELIDIAKKNCRFPSDDFWYYCEHCYKIAHLFASVVSGSSFLPLWGEFKSVLVA</sequence>
<keyword evidence="2" id="KW-1185">Reference proteome</keyword>
<name>A0AA90STR6_9GAMM</name>
<comment type="caution">
    <text evidence="1">The sequence shown here is derived from an EMBL/GenBank/DDBJ whole genome shotgun (WGS) entry which is preliminary data.</text>
</comment>
<reference evidence="1 2" key="1">
    <citation type="journal article" date="2023" name="bioRxiv">
        <title>An intranuclear bacterial parasite of deep-sea mussels expresses apoptosis inhibitors acquired from its host.</title>
        <authorList>
            <person name="Gonzalez Porras M.A."/>
            <person name="Assie A."/>
            <person name="Tietjen M."/>
            <person name="Violette M."/>
            <person name="Kleiner M."/>
            <person name="Gruber-Vodicka H."/>
            <person name="Dubilier N."/>
            <person name="Leisch N."/>
        </authorList>
    </citation>
    <scope>NUCLEOTIDE SEQUENCE [LARGE SCALE GENOMIC DNA]</scope>
    <source>
        <strain evidence="1">IAP13</strain>
    </source>
</reference>
<organism evidence="1 2">
    <name type="scientific">Candidatus Endonucleibacter bathymodioli</name>
    <dbReference type="NCBI Taxonomy" id="539814"/>
    <lineage>
        <taxon>Bacteria</taxon>
        <taxon>Pseudomonadati</taxon>
        <taxon>Pseudomonadota</taxon>
        <taxon>Gammaproteobacteria</taxon>
        <taxon>Oceanospirillales</taxon>
        <taxon>Endozoicomonadaceae</taxon>
        <taxon>Candidatus Endonucleibacter</taxon>
    </lineage>
</organism>